<reference evidence="2" key="2">
    <citation type="submission" date="2019-10" db="EMBL/GenBank/DDBJ databases">
        <title>Conservation and host-specific expression of non-tandemly repeated heterogenous ribosome RNA gene in arbuscular mycorrhizal fungi.</title>
        <authorList>
            <person name="Maeda T."/>
            <person name="Kobayashi Y."/>
            <person name="Nakagawa T."/>
            <person name="Ezawa T."/>
            <person name="Yamaguchi K."/>
            <person name="Bino T."/>
            <person name="Nishimoto Y."/>
            <person name="Shigenobu S."/>
            <person name="Kawaguchi M."/>
        </authorList>
    </citation>
    <scope>NUCLEOTIDE SEQUENCE</scope>
    <source>
        <strain evidence="2">HR1</strain>
    </source>
</reference>
<proteinExistence type="predicted"/>
<dbReference type="AlphaFoldDB" id="A0A2Z6QMC1"/>
<comment type="caution">
    <text evidence="1">The sequence shown here is derived from an EMBL/GenBank/DDBJ whole genome shotgun (WGS) entry which is preliminary data.</text>
</comment>
<evidence type="ECO:0000313" key="1">
    <source>
        <dbReference type="EMBL" id="GBB90735.1"/>
    </source>
</evidence>
<dbReference type="EMBL" id="BLAL01000191">
    <property type="protein sequence ID" value="GES89840.1"/>
    <property type="molecule type" value="Genomic_DNA"/>
</dbReference>
<evidence type="ECO:0000313" key="2">
    <source>
        <dbReference type="EMBL" id="GES89840.1"/>
    </source>
</evidence>
<dbReference type="Proteomes" id="UP000615446">
    <property type="component" value="Unassembled WGS sequence"/>
</dbReference>
<accession>A0A2Z6QMC1</accession>
<dbReference type="EMBL" id="BEXD01000868">
    <property type="protein sequence ID" value="GBB90735.1"/>
    <property type="molecule type" value="Genomic_DNA"/>
</dbReference>
<reference evidence="1 3" key="1">
    <citation type="submission" date="2017-11" db="EMBL/GenBank/DDBJ databases">
        <title>The genome of Rhizophagus clarus HR1 reveals common genetic basis of auxotrophy among arbuscular mycorrhizal fungi.</title>
        <authorList>
            <person name="Kobayashi Y."/>
        </authorList>
    </citation>
    <scope>NUCLEOTIDE SEQUENCE [LARGE SCALE GENOMIC DNA]</scope>
    <source>
        <strain evidence="1 3">HR1</strain>
    </source>
</reference>
<organism evidence="1 3">
    <name type="scientific">Rhizophagus clarus</name>
    <dbReference type="NCBI Taxonomy" id="94130"/>
    <lineage>
        <taxon>Eukaryota</taxon>
        <taxon>Fungi</taxon>
        <taxon>Fungi incertae sedis</taxon>
        <taxon>Mucoromycota</taxon>
        <taxon>Glomeromycotina</taxon>
        <taxon>Glomeromycetes</taxon>
        <taxon>Glomerales</taxon>
        <taxon>Glomeraceae</taxon>
        <taxon>Rhizophagus</taxon>
    </lineage>
</organism>
<gene>
    <name evidence="2" type="ORF">RCL2_001671800</name>
    <name evidence="1" type="ORF">RclHR1_01780002</name>
</gene>
<name>A0A2Z6QMC1_9GLOM</name>
<evidence type="ECO:0000313" key="3">
    <source>
        <dbReference type="Proteomes" id="UP000247702"/>
    </source>
</evidence>
<protein>
    <submittedName>
        <fullName evidence="1">Uncharacterized protein</fullName>
    </submittedName>
</protein>
<sequence>MKFFFHFQEEDFKIINITIFYLKTTQKLNAVLARWPFGHLAMAKTAKKVLAAAKCQQGTNTHIASYLAIFHLAGVGHWPFGRLAVAKTAKKFLPAAKCQHWLNDIKKT</sequence>
<dbReference type="Proteomes" id="UP000247702">
    <property type="component" value="Unassembled WGS sequence"/>
</dbReference>
<keyword evidence="3" id="KW-1185">Reference proteome</keyword>